<feature type="domain" description="XdhC- CoxI" evidence="1">
    <location>
        <begin position="9"/>
        <end position="75"/>
    </location>
</feature>
<comment type="caution">
    <text evidence="3">The sequence shown here is derived from an EMBL/GenBank/DDBJ whole genome shotgun (WGS) entry which is preliminary data.</text>
</comment>
<proteinExistence type="predicted"/>
<dbReference type="InterPro" id="IPR052698">
    <property type="entry name" value="MoCofactor_Util/Proc"/>
</dbReference>
<protein>
    <submittedName>
        <fullName evidence="3">XshC-Cox1-family protein</fullName>
    </submittedName>
</protein>
<dbReference type="Proteomes" id="UP000014977">
    <property type="component" value="Unassembled WGS sequence"/>
</dbReference>
<dbReference type="AlphaFoldDB" id="S7TM62"/>
<feature type="domain" description="XdhC Rossmann" evidence="2">
    <location>
        <begin position="195"/>
        <end position="337"/>
    </location>
</feature>
<dbReference type="PATRIC" id="fig|1121405.3.peg.3070"/>
<dbReference type="STRING" id="897.B2D07_07440"/>
<dbReference type="InterPro" id="IPR003777">
    <property type="entry name" value="XdhC_CoxI"/>
</dbReference>
<gene>
    <name evidence="3" type="ORF">dsmv_2991</name>
</gene>
<organism evidence="3 4">
    <name type="scientific">Desulfococcus multivorans DSM 2059</name>
    <dbReference type="NCBI Taxonomy" id="1121405"/>
    <lineage>
        <taxon>Bacteria</taxon>
        <taxon>Pseudomonadati</taxon>
        <taxon>Thermodesulfobacteriota</taxon>
        <taxon>Desulfobacteria</taxon>
        <taxon>Desulfobacterales</taxon>
        <taxon>Desulfococcaceae</taxon>
        <taxon>Desulfococcus</taxon>
    </lineage>
</organism>
<dbReference type="PANTHER" id="PTHR30388">
    <property type="entry name" value="ALDEHYDE OXIDOREDUCTASE MOLYBDENUM COFACTOR ASSEMBLY PROTEIN"/>
    <property type="match status" value="1"/>
</dbReference>
<dbReference type="Gene3D" id="3.40.50.720">
    <property type="entry name" value="NAD(P)-binding Rossmann-like Domain"/>
    <property type="match status" value="1"/>
</dbReference>
<evidence type="ECO:0000259" key="2">
    <source>
        <dbReference type="Pfam" id="PF13478"/>
    </source>
</evidence>
<accession>S7TM62</accession>
<dbReference type="Pfam" id="PF02625">
    <property type="entry name" value="XdhC_CoxI"/>
    <property type="match status" value="1"/>
</dbReference>
<reference evidence="3 4" key="1">
    <citation type="journal article" date="2013" name="Genome Announc.">
        <title>Draft genome sequences for three mercury-methylating, sulfate-reducing bacteria.</title>
        <authorList>
            <person name="Brown S.D."/>
            <person name="Hurt R.A.Jr."/>
            <person name="Gilmour C.C."/>
            <person name="Elias D.A."/>
        </authorList>
    </citation>
    <scope>NUCLEOTIDE SEQUENCE [LARGE SCALE GENOMIC DNA]</scope>
    <source>
        <strain evidence="3 4">DSM 2059</strain>
    </source>
</reference>
<keyword evidence="4" id="KW-1185">Reference proteome</keyword>
<dbReference type="Pfam" id="PF13478">
    <property type="entry name" value="XdhC_C"/>
    <property type="match status" value="1"/>
</dbReference>
<name>S7TM62_DESML</name>
<dbReference type="InterPro" id="IPR027051">
    <property type="entry name" value="XdhC_Rossmann_dom"/>
</dbReference>
<dbReference type="eggNOG" id="COG1975">
    <property type="taxonomic scope" value="Bacteria"/>
</dbReference>
<sequence>MIQDIHRLLNSGESFVLATIIGRTGSTPRTAGARMIIRRDGGILGTIGGGPVEGAVMAAAPDVLSSGRFEILSFDLDRSGAAGEMDMICGGCLDILLERLSPTPEINRLFHVLDEARRQGRRYLLAAGIPDVNDAGKILRAAIFMDGDIVANDGFPRAVLPALLEKTRKARAPVMVVHHERRYLTEPALMPHTAYLFGAGHVSQAVSRLTRMVGFRTVVLDDRAEFANSERFPLADDVRVIESFHLAFSDLPVDPDSYLVILTRGHHHDRTVLQQALGTDAGYIGMIGSRRKRDAIYAALRDAGHTDADFARVHCPIGVGIQAETPEEIAVSIVAELIAARAARK</sequence>
<evidence type="ECO:0000313" key="3">
    <source>
        <dbReference type="EMBL" id="EPR37780.1"/>
    </source>
</evidence>
<dbReference type="PANTHER" id="PTHR30388:SF6">
    <property type="entry name" value="XANTHINE DEHYDROGENASE SUBUNIT A-RELATED"/>
    <property type="match status" value="1"/>
</dbReference>
<dbReference type="EMBL" id="ATHJ01000099">
    <property type="protein sequence ID" value="EPR37780.1"/>
    <property type="molecule type" value="Genomic_DNA"/>
</dbReference>
<dbReference type="NCBIfam" id="NF045664">
    <property type="entry name" value="XdhC_rel_AOR"/>
    <property type="match status" value="1"/>
</dbReference>
<evidence type="ECO:0000313" key="4">
    <source>
        <dbReference type="Proteomes" id="UP000014977"/>
    </source>
</evidence>
<dbReference type="RefSeq" id="WP_020878058.1">
    <property type="nucleotide sequence ID" value="NZ_ATHJ01000099.1"/>
</dbReference>
<evidence type="ECO:0000259" key="1">
    <source>
        <dbReference type="Pfam" id="PF02625"/>
    </source>
</evidence>